<name>A0ACB9ZQ83_CATRO</name>
<evidence type="ECO:0000313" key="2">
    <source>
        <dbReference type="Proteomes" id="UP001060085"/>
    </source>
</evidence>
<accession>A0ACB9ZQ83</accession>
<sequence>MDQTLALLATADTSSIGAGMIMSSSDEASSTYDYENEAEIELGLGLSLTSASAAAGGVGKGKLGLSSVGEILWGNTSTTSSDQYAAGRILTAKDLPNGRLSGTGRAAAAANVCGTKRAAADLVTTQTHHTIGPPAASSAALSSSQVVGWPPIRAYRMNSLVNQSKVPNVEVEEEEDQHKGVGGNEKKAENSKKKINCGRNYHNNNNTNNNNIDDNNIKEKGHLGFIKVNIDGLPIGRKVDLNAHTCYESLAQVLEDMFFRSNTTMTSISGGKEQAARQTPKLLDESSEFVLTYEDKEGDWMLIGDVPWRMFLSTVKRLRIMRTSEANGLAPRPQEKHERQKGKPI</sequence>
<organism evidence="1 2">
    <name type="scientific">Catharanthus roseus</name>
    <name type="common">Madagascar periwinkle</name>
    <name type="synonym">Vinca rosea</name>
    <dbReference type="NCBI Taxonomy" id="4058"/>
    <lineage>
        <taxon>Eukaryota</taxon>
        <taxon>Viridiplantae</taxon>
        <taxon>Streptophyta</taxon>
        <taxon>Embryophyta</taxon>
        <taxon>Tracheophyta</taxon>
        <taxon>Spermatophyta</taxon>
        <taxon>Magnoliopsida</taxon>
        <taxon>eudicotyledons</taxon>
        <taxon>Gunneridae</taxon>
        <taxon>Pentapetalae</taxon>
        <taxon>asterids</taxon>
        <taxon>lamiids</taxon>
        <taxon>Gentianales</taxon>
        <taxon>Apocynaceae</taxon>
        <taxon>Rauvolfioideae</taxon>
        <taxon>Vinceae</taxon>
        <taxon>Catharanthinae</taxon>
        <taxon>Catharanthus</taxon>
    </lineage>
</organism>
<reference evidence="2" key="1">
    <citation type="journal article" date="2023" name="Nat. Plants">
        <title>Single-cell RNA sequencing provides a high-resolution roadmap for understanding the multicellular compartmentation of specialized metabolism.</title>
        <authorList>
            <person name="Sun S."/>
            <person name="Shen X."/>
            <person name="Li Y."/>
            <person name="Li Y."/>
            <person name="Wang S."/>
            <person name="Li R."/>
            <person name="Zhang H."/>
            <person name="Shen G."/>
            <person name="Guo B."/>
            <person name="Wei J."/>
            <person name="Xu J."/>
            <person name="St-Pierre B."/>
            <person name="Chen S."/>
            <person name="Sun C."/>
        </authorList>
    </citation>
    <scope>NUCLEOTIDE SEQUENCE [LARGE SCALE GENOMIC DNA]</scope>
</reference>
<proteinExistence type="predicted"/>
<gene>
    <name evidence="1" type="ORF">M9H77_35765</name>
</gene>
<evidence type="ECO:0000313" key="1">
    <source>
        <dbReference type="EMBL" id="KAI5649760.1"/>
    </source>
</evidence>
<keyword evidence="2" id="KW-1185">Reference proteome</keyword>
<dbReference type="EMBL" id="CM044708">
    <property type="protein sequence ID" value="KAI5649760.1"/>
    <property type="molecule type" value="Genomic_DNA"/>
</dbReference>
<comment type="caution">
    <text evidence="1">The sequence shown here is derived from an EMBL/GenBank/DDBJ whole genome shotgun (WGS) entry which is preliminary data.</text>
</comment>
<dbReference type="Proteomes" id="UP001060085">
    <property type="component" value="Linkage Group LG08"/>
</dbReference>
<protein>
    <submittedName>
        <fullName evidence="1">Uncharacterized protein</fullName>
    </submittedName>
</protein>